<evidence type="ECO:0008006" key="4">
    <source>
        <dbReference type="Google" id="ProtNLM"/>
    </source>
</evidence>
<reference evidence="2 3" key="1">
    <citation type="journal article" date="2016" name="Nat. Commun.">
        <title>Thousands of microbial genomes shed light on interconnected biogeochemical processes in an aquifer system.</title>
        <authorList>
            <person name="Anantharaman K."/>
            <person name="Brown C.T."/>
            <person name="Hug L.A."/>
            <person name="Sharon I."/>
            <person name="Castelle C.J."/>
            <person name="Probst A.J."/>
            <person name="Thomas B.C."/>
            <person name="Singh A."/>
            <person name="Wilkins M.J."/>
            <person name="Karaoz U."/>
            <person name="Brodie E.L."/>
            <person name="Williams K.H."/>
            <person name="Hubbard S.S."/>
            <person name="Banfield J.F."/>
        </authorList>
    </citation>
    <scope>NUCLEOTIDE SEQUENCE [LARGE SCALE GENOMIC DNA]</scope>
</reference>
<name>A0A1F6NFC1_9BACT</name>
<keyword evidence="1" id="KW-0812">Transmembrane</keyword>
<organism evidence="2 3">
    <name type="scientific">Candidatus Magasanikbacteria bacterium RIFOXYB1_FULL_40_15</name>
    <dbReference type="NCBI Taxonomy" id="1798697"/>
    <lineage>
        <taxon>Bacteria</taxon>
        <taxon>Candidatus Magasanikiibacteriota</taxon>
    </lineage>
</organism>
<dbReference type="EMBL" id="MFQS01000033">
    <property type="protein sequence ID" value="OGH82696.1"/>
    <property type="molecule type" value="Genomic_DNA"/>
</dbReference>
<keyword evidence="1" id="KW-1133">Transmembrane helix</keyword>
<feature type="transmembrane region" description="Helical" evidence="1">
    <location>
        <begin position="21"/>
        <end position="42"/>
    </location>
</feature>
<proteinExistence type="predicted"/>
<accession>A0A1F6NFC1</accession>
<gene>
    <name evidence="2" type="ORF">A2373_01245</name>
</gene>
<keyword evidence="1" id="KW-0472">Membrane</keyword>
<sequence>MPREKMGSDEEASFSEKNGMVGKIIFAVLFVILLSGFVWYYMQYQKAQQQLISLSSVQGQQELNQEEIDKILEGVSKHILLPTEEVPTIATIEDAAALAAQQNFFKDAQNGDKVLIFSDRAIIYSPDRDLLVNVGPVYFQEGQGENIPTEQPAEEETAEETAETLSLDIRNGSSETGKASGLAGSLGAEEGTYAVTSITNAVNTDYSGVTLVNLTGKDVSVLEQQLGVTAVTVLPEGEAGSASDVVIIVGN</sequence>
<comment type="caution">
    <text evidence="2">The sequence shown here is derived from an EMBL/GenBank/DDBJ whole genome shotgun (WGS) entry which is preliminary data.</text>
</comment>
<dbReference type="Proteomes" id="UP000176300">
    <property type="component" value="Unassembled WGS sequence"/>
</dbReference>
<evidence type="ECO:0000313" key="2">
    <source>
        <dbReference type="EMBL" id="OGH82696.1"/>
    </source>
</evidence>
<dbReference type="AlphaFoldDB" id="A0A1F6NFC1"/>
<evidence type="ECO:0000313" key="3">
    <source>
        <dbReference type="Proteomes" id="UP000176300"/>
    </source>
</evidence>
<evidence type="ECO:0000256" key="1">
    <source>
        <dbReference type="SAM" id="Phobius"/>
    </source>
</evidence>
<protein>
    <recommendedName>
        <fullName evidence="4">LytR/CpsA/Psr regulator C-terminal domain-containing protein</fullName>
    </recommendedName>
</protein>